<dbReference type="PANTHER" id="PTHR12277:SF81">
    <property type="entry name" value="PROTEIN ABHD13"/>
    <property type="match status" value="1"/>
</dbReference>
<dbReference type="Gene3D" id="3.40.50.1820">
    <property type="entry name" value="alpha/beta hydrolase"/>
    <property type="match status" value="2"/>
</dbReference>
<dbReference type="PANTHER" id="PTHR12277">
    <property type="entry name" value="ALPHA/BETA HYDROLASE DOMAIN-CONTAINING PROTEIN"/>
    <property type="match status" value="1"/>
</dbReference>
<dbReference type="Pfam" id="PF12146">
    <property type="entry name" value="Hydrolase_4"/>
    <property type="match status" value="1"/>
</dbReference>
<sequence length="266" mass="29662">MRERERRNGFNTILVLVALCVLFFYLFAQMVTKQLLFVPGPSTYQADDDFIQQVVADDGIVLSVYWQKVPGATKTVFYTHGNGEDIGQTLFILQNYALQGVNVLSFDYRGYGLSEGTPSEKNCYSDARDVIEHAVQEWGVDRNWLILHGRSLGGGVAVQLATEFQPLAVILESTFLSIYQLYLPLSWVPGDKFVNEDKAPEVSAPALVIHGREDRVVPFEQGLELSQALGSHDVKTVWVDGVGHNDLVVKASSEYWAAIRSFLANL</sequence>
<accession>A0A7X1B9E6</accession>
<evidence type="ECO:0000259" key="1">
    <source>
        <dbReference type="Pfam" id="PF12146"/>
    </source>
</evidence>
<dbReference type="InterPro" id="IPR029058">
    <property type="entry name" value="AB_hydrolase_fold"/>
</dbReference>
<dbReference type="Proteomes" id="UP000526501">
    <property type="component" value="Unassembled WGS sequence"/>
</dbReference>
<proteinExistence type="predicted"/>
<keyword evidence="2" id="KW-0378">Hydrolase</keyword>
<gene>
    <name evidence="2" type="ORF">H5P27_18870</name>
</gene>
<keyword evidence="3" id="KW-1185">Reference proteome</keyword>
<protein>
    <submittedName>
        <fullName evidence="2">Alpha/beta hydrolase</fullName>
    </submittedName>
</protein>
<dbReference type="RefSeq" id="WP_185661979.1">
    <property type="nucleotide sequence ID" value="NZ_CAWPOO010000013.1"/>
</dbReference>
<feature type="domain" description="Serine aminopeptidase S33" evidence="1">
    <location>
        <begin position="73"/>
        <end position="180"/>
    </location>
</feature>
<organism evidence="2 3">
    <name type="scientific">Pelagicoccus albus</name>
    <dbReference type="NCBI Taxonomy" id="415222"/>
    <lineage>
        <taxon>Bacteria</taxon>
        <taxon>Pseudomonadati</taxon>
        <taxon>Verrucomicrobiota</taxon>
        <taxon>Opitutia</taxon>
        <taxon>Puniceicoccales</taxon>
        <taxon>Pelagicoccaceae</taxon>
        <taxon>Pelagicoccus</taxon>
    </lineage>
</organism>
<dbReference type="EMBL" id="JACHVC010000013">
    <property type="protein sequence ID" value="MBC2608125.1"/>
    <property type="molecule type" value="Genomic_DNA"/>
</dbReference>
<reference evidence="2 3" key="1">
    <citation type="submission" date="2020-07" db="EMBL/GenBank/DDBJ databases">
        <authorList>
            <person name="Feng X."/>
        </authorList>
    </citation>
    <scope>NUCLEOTIDE SEQUENCE [LARGE SCALE GENOMIC DNA]</scope>
    <source>
        <strain evidence="2 3">JCM23202</strain>
    </source>
</reference>
<name>A0A7X1B9E6_9BACT</name>
<evidence type="ECO:0000313" key="2">
    <source>
        <dbReference type="EMBL" id="MBC2608125.1"/>
    </source>
</evidence>
<evidence type="ECO:0000313" key="3">
    <source>
        <dbReference type="Proteomes" id="UP000526501"/>
    </source>
</evidence>
<dbReference type="GO" id="GO:0016787">
    <property type="term" value="F:hydrolase activity"/>
    <property type="evidence" value="ECO:0007669"/>
    <property type="project" value="UniProtKB-KW"/>
</dbReference>
<dbReference type="AlphaFoldDB" id="A0A7X1B9E6"/>
<dbReference type="SUPFAM" id="SSF53474">
    <property type="entry name" value="alpha/beta-Hydrolases"/>
    <property type="match status" value="1"/>
</dbReference>
<dbReference type="InterPro" id="IPR022742">
    <property type="entry name" value="Hydrolase_4"/>
</dbReference>
<comment type="caution">
    <text evidence="2">The sequence shown here is derived from an EMBL/GenBank/DDBJ whole genome shotgun (WGS) entry which is preliminary data.</text>
</comment>